<evidence type="ECO:0000259" key="3">
    <source>
        <dbReference type="PROSITE" id="PS50181"/>
    </source>
</evidence>
<dbReference type="PROSITE" id="PS50181">
    <property type="entry name" value="FBOX"/>
    <property type="match status" value="1"/>
</dbReference>
<dbReference type="InterPro" id="IPR036047">
    <property type="entry name" value="F-box-like_dom_sf"/>
</dbReference>
<feature type="repeat" description="PPR" evidence="2">
    <location>
        <begin position="775"/>
        <end position="805"/>
    </location>
</feature>
<dbReference type="Pfam" id="PF20431">
    <property type="entry name" value="E_motif"/>
    <property type="match status" value="1"/>
</dbReference>
<feature type="repeat" description="PPR" evidence="2">
    <location>
        <begin position="704"/>
        <end position="738"/>
    </location>
</feature>
<sequence length="993" mass="111070">MKRVCGPSADRITNLPVDVIQQILMFLPIKHAAKTSTLSTRWRHHWRSIPKLVFDRRFVIGSGGSISTDMMNKSMFNIFKALLLHDGPIKNFGLSCPGLKSCYGNEIDEIVVYLSHRDLQEFMLSCAAGDSQKYKLHSSLFSCIQLNRLRLDHCEFRQPSWFVGFSKLTVLLLSDVTLPSDFCENFLVKCPMLKDLRLIDCDGLSNLNIVAPCLERFCFTYRDLQKICFKCTPVLYLVSFRLCRNLENTADMVALLASLPALQKFSVDFGLPQHLAVGDSDFPSRLPTPLHRLEILHTRNLDFSILKAAQFFVCLIISSPNLRELTIKLHRSQSYQPADSAATTSIGGLLEAEYRQGSGNRFLQQLRVFEMEECLGTQVELDLVKFVLATGPVLERIHIPPSHKLTSEKGVCGFNLSAIAEDNPSWKRRLLQQAADSFDYGKILQRCIVRGARKHGLLAHSHMITSGFASNPHSNSKLISFYAKVGDARAGRKVFDSMTVRNVVCWTAQISGYGQNECYEDALLLFSEMHRVGVKANQFTYGSVLRASSRLQCFKRGLQIQSCVQKSRFFSNLFVQSALIDLHSKCGSMEDACYLFETMLDRDVVSWNAMIGGYAVQGLGDDSFRLFHAMMTEGLLPDCFTLGSLLKVSGRTSDFLKVSKLHGFVEKLGFEGNLDLLRSIIDAYARCGGLESANCLYNTMEVKDIASCTALMNGLARNNYRTDAMNLFNEMRRMQHMKIDDVMLCSVLNMCANAASLTIGRQLHAFAVKNKPSYDVAVGNSLIDMYAKSGEIEDADRAFGEMREKNVISWTSLISGYGKHGYGSKAISLCKEMEDEGLVPNDITFLSGLFACSHSGLNKEALEFFNSMINRHNILPRAEHYSCVVDLFARVGQLEEAYGIICRNNITPNSSLWGAILGGCFSYGNVVLAETVAMHLINLNPDISVNYTVLGNIYATAGLWHKNCKIRNLMSQRNLKKTPGYSSVDSPRSIYLT</sequence>
<dbReference type="Gene3D" id="1.25.40.10">
    <property type="entry name" value="Tetratricopeptide repeat domain"/>
    <property type="match status" value="4"/>
</dbReference>
<dbReference type="InterPro" id="IPR046960">
    <property type="entry name" value="PPR_At4g14850-like_plant"/>
</dbReference>
<dbReference type="Pfam" id="PF24758">
    <property type="entry name" value="LRR_At5g56370"/>
    <property type="match status" value="1"/>
</dbReference>
<keyword evidence="5" id="KW-1185">Reference proteome</keyword>
<comment type="caution">
    <text evidence="4">The sequence shown here is derived from an EMBL/GenBank/DDBJ whole genome shotgun (WGS) entry which is preliminary data.</text>
</comment>
<dbReference type="SUPFAM" id="SSF81383">
    <property type="entry name" value="F-box domain"/>
    <property type="match status" value="1"/>
</dbReference>
<dbReference type="GO" id="GO:0009451">
    <property type="term" value="P:RNA modification"/>
    <property type="evidence" value="ECO:0007669"/>
    <property type="project" value="InterPro"/>
</dbReference>
<dbReference type="PANTHER" id="PTHR47926">
    <property type="entry name" value="PENTATRICOPEPTIDE REPEAT-CONTAINING PROTEIN"/>
    <property type="match status" value="1"/>
</dbReference>
<dbReference type="PANTHER" id="PTHR47926:SF417">
    <property type="entry name" value="PENTACOTRIPEPTIDE-REPEAT REGION OF PRORP DOMAIN-CONTAINING PROTEIN"/>
    <property type="match status" value="1"/>
</dbReference>
<dbReference type="Gene3D" id="3.80.10.10">
    <property type="entry name" value="Ribonuclease Inhibitor"/>
    <property type="match status" value="1"/>
</dbReference>
<evidence type="ECO:0000256" key="2">
    <source>
        <dbReference type="PROSITE-ProRule" id="PRU00708"/>
    </source>
</evidence>
<protein>
    <recommendedName>
        <fullName evidence="3">F-box domain-containing protein</fullName>
    </recommendedName>
</protein>
<gene>
    <name evidence="4" type="ORF">LITE_LOCUS33509</name>
</gene>
<feature type="repeat" description="PPR" evidence="2">
    <location>
        <begin position="806"/>
        <end position="840"/>
    </location>
</feature>
<name>A0AAV0NIK7_9ROSI</name>
<dbReference type="InterPro" id="IPR053781">
    <property type="entry name" value="F-box_AtFBL13-like"/>
</dbReference>
<reference evidence="4" key="1">
    <citation type="submission" date="2022-08" db="EMBL/GenBank/DDBJ databases">
        <authorList>
            <person name="Gutierrez-Valencia J."/>
        </authorList>
    </citation>
    <scope>NUCLEOTIDE SEQUENCE</scope>
</reference>
<dbReference type="InterPro" id="IPR046848">
    <property type="entry name" value="E_motif"/>
</dbReference>
<dbReference type="InterPro" id="IPR001810">
    <property type="entry name" value="F-box_dom"/>
</dbReference>
<dbReference type="FunFam" id="1.25.40.10:FF:000344">
    <property type="entry name" value="Pentatricopeptide repeat-containing protein"/>
    <property type="match status" value="1"/>
</dbReference>
<dbReference type="InterPro" id="IPR011990">
    <property type="entry name" value="TPR-like_helical_dom_sf"/>
</dbReference>
<organism evidence="4 5">
    <name type="scientific">Linum tenue</name>
    <dbReference type="NCBI Taxonomy" id="586396"/>
    <lineage>
        <taxon>Eukaryota</taxon>
        <taxon>Viridiplantae</taxon>
        <taxon>Streptophyta</taxon>
        <taxon>Embryophyta</taxon>
        <taxon>Tracheophyta</taxon>
        <taxon>Spermatophyta</taxon>
        <taxon>Magnoliopsida</taxon>
        <taxon>eudicotyledons</taxon>
        <taxon>Gunneridae</taxon>
        <taxon>Pentapetalae</taxon>
        <taxon>rosids</taxon>
        <taxon>fabids</taxon>
        <taxon>Malpighiales</taxon>
        <taxon>Linaceae</taxon>
        <taxon>Linum</taxon>
    </lineage>
</organism>
<dbReference type="Pfam" id="PF13041">
    <property type="entry name" value="PPR_2"/>
    <property type="match status" value="3"/>
</dbReference>
<dbReference type="SUPFAM" id="SSF52047">
    <property type="entry name" value="RNI-like"/>
    <property type="match status" value="1"/>
</dbReference>
<proteinExistence type="predicted"/>
<feature type="repeat" description="PPR" evidence="2">
    <location>
        <begin position="502"/>
        <end position="536"/>
    </location>
</feature>
<dbReference type="GO" id="GO:0003723">
    <property type="term" value="F:RNA binding"/>
    <property type="evidence" value="ECO:0007669"/>
    <property type="project" value="InterPro"/>
</dbReference>
<dbReference type="InterPro" id="IPR055411">
    <property type="entry name" value="LRR_FXL15/At3g58940/PEG3-like"/>
</dbReference>
<dbReference type="Pfam" id="PF01535">
    <property type="entry name" value="PPR"/>
    <property type="match status" value="3"/>
</dbReference>
<dbReference type="CDD" id="cd22160">
    <property type="entry name" value="F-box_AtFBL13-like"/>
    <property type="match status" value="1"/>
</dbReference>
<feature type="repeat" description="PPR" evidence="2">
    <location>
        <begin position="603"/>
        <end position="637"/>
    </location>
</feature>
<accession>A0AAV0NIK7</accession>
<evidence type="ECO:0000313" key="4">
    <source>
        <dbReference type="EMBL" id="CAI0458385.1"/>
    </source>
</evidence>
<dbReference type="PROSITE" id="PS51375">
    <property type="entry name" value="PPR"/>
    <property type="match status" value="5"/>
</dbReference>
<feature type="domain" description="F-box" evidence="3">
    <location>
        <begin position="9"/>
        <end position="57"/>
    </location>
</feature>
<dbReference type="FunFam" id="1.25.40.10:FF:001093">
    <property type="entry name" value="Pentatricopeptide repeat-containing protein At2g34400"/>
    <property type="match status" value="1"/>
</dbReference>
<keyword evidence="1" id="KW-0677">Repeat</keyword>
<dbReference type="InterPro" id="IPR002885">
    <property type="entry name" value="PPR_rpt"/>
</dbReference>
<evidence type="ECO:0000313" key="5">
    <source>
        <dbReference type="Proteomes" id="UP001154282"/>
    </source>
</evidence>
<evidence type="ECO:0000256" key="1">
    <source>
        <dbReference type="ARBA" id="ARBA00022737"/>
    </source>
</evidence>
<dbReference type="InterPro" id="IPR032675">
    <property type="entry name" value="LRR_dom_sf"/>
</dbReference>
<dbReference type="AlphaFoldDB" id="A0AAV0NIK7"/>
<dbReference type="EMBL" id="CAMGYJ010000008">
    <property type="protein sequence ID" value="CAI0458385.1"/>
    <property type="molecule type" value="Genomic_DNA"/>
</dbReference>
<dbReference type="NCBIfam" id="TIGR00756">
    <property type="entry name" value="PPR"/>
    <property type="match status" value="6"/>
</dbReference>
<dbReference type="Pfam" id="PF00646">
    <property type="entry name" value="F-box"/>
    <property type="match status" value="1"/>
</dbReference>
<dbReference type="Proteomes" id="UP001154282">
    <property type="component" value="Unassembled WGS sequence"/>
</dbReference>